<evidence type="ECO:0000259" key="1">
    <source>
        <dbReference type="Pfam" id="PF07727"/>
    </source>
</evidence>
<feature type="domain" description="Reverse transcriptase Ty1/copia-type" evidence="1">
    <location>
        <begin position="65"/>
        <end position="125"/>
    </location>
</feature>
<name>A0AAE1VZM1_9LAMI</name>
<reference evidence="2" key="2">
    <citation type="journal article" date="2024" name="Plant">
        <title>Genomic evolution and insights into agronomic trait innovations of Sesamum species.</title>
        <authorList>
            <person name="Miao H."/>
            <person name="Wang L."/>
            <person name="Qu L."/>
            <person name="Liu H."/>
            <person name="Sun Y."/>
            <person name="Le M."/>
            <person name="Wang Q."/>
            <person name="Wei S."/>
            <person name="Zheng Y."/>
            <person name="Lin W."/>
            <person name="Duan Y."/>
            <person name="Cao H."/>
            <person name="Xiong S."/>
            <person name="Wang X."/>
            <person name="Wei L."/>
            <person name="Li C."/>
            <person name="Ma Q."/>
            <person name="Ju M."/>
            <person name="Zhao R."/>
            <person name="Li G."/>
            <person name="Mu C."/>
            <person name="Tian Q."/>
            <person name="Mei H."/>
            <person name="Zhang T."/>
            <person name="Gao T."/>
            <person name="Zhang H."/>
        </authorList>
    </citation>
    <scope>NUCLEOTIDE SEQUENCE</scope>
    <source>
        <strain evidence="2">K16</strain>
    </source>
</reference>
<keyword evidence="3" id="KW-1185">Reference proteome</keyword>
<dbReference type="EMBL" id="JACGWL010000066">
    <property type="protein sequence ID" value="KAK4384592.1"/>
    <property type="molecule type" value="Genomic_DNA"/>
</dbReference>
<evidence type="ECO:0000313" key="2">
    <source>
        <dbReference type="EMBL" id="KAK4384592.1"/>
    </source>
</evidence>
<dbReference type="Proteomes" id="UP001289374">
    <property type="component" value="Unassembled WGS sequence"/>
</dbReference>
<dbReference type="AlphaFoldDB" id="A0AAE1VZM1"/>
<protein>
    <submittedName>
        <fullName evidence="2">Retrovirus-related Pol polyprotein from transposon RE2</fullName>
    </submittedName>
</protein>
<evidence type="ECO:0000313" key="3">
    <source>
        <dbReference type="Proteomes" id="UP001289374"/>
    </source>
</evidence>
<dbReference type="InterPro" id="IPR013103">
    <property type="entry name" value="RVT_2"/>
</dbReference>
<comment type="caution">
    <text evidence="2">The sequence shown here is derived from an EMBL/GenBank/DDBJ whole genome shotgun (WGS) entry which is preliminary data.</text>
</comment>
<gene>
    <name evidence="2" type="ORF">Sango_3045200</name>
</gene>
<accession>A0AAE1VZM1</accession>
<sequence>MFEAYPLHGSYSDSVEDHSESVSISSSHIFSSEERSSNWQSRDRCPLASQVQQLQSLKLLLAQVLVDLPPECTAIRCKWIFKKKLKSDGSVVKFKARLVAKDFKQKEGIDYLNTYSLVARLTTIRGALDRVLRYLKGTVSLAIHYGRFPIVLEENSDASWIAKTSGVMGVQDISLP</sequence>
<organism evidence="2 3">
    <name type="scientific">Sesamum angolense</name>
    <dbReference type="NCBI Taxonomy" id="2727404"/>
    <lineage>
        <taxon>Eukaryota</taxon>
        <taxon>Viridiplantae</taxon>
        <taxon>Streptophyta</taxon>
        <taxon>Embryophyta</taxon>
        <taxon>Tracheophyta</taxon>
        <taxon>Spermatophyta</taxon>
        <taxon>Magnoliopsida</taxon>
        <taxon>eudicotyledons</taxon>
        <taxon>Gunneridae</taxon>
        <taxon>Pentapetalae</taxon>
        <taxon>asterids</taxon>
        <taxon>lamiids</taxon>
        <taxon>Lamiales</taxon>
        <taxon>Pedaliaceae</taxon>
        <taxon>Sesamum</taxon>
    </lineage>
</organism>
<dbReference type="Pfam" id="PF07727">
    <property type="entry name" value="RVT_2"/>
    <property type="match status" value="1"/>
</dbReference>
<reference evidence="2" key="1">
    <citation type="submission" date="2020-06" db="EMBL/GenBank/DDBJ databases">
        <authorList>
            <person name="Li T."/>
            <person name="Hu X."/>
            <person name="Zhang T."/>
            <person name="Song X."/>
            <person name="Zhang H."/>
            <person name="Dai N."/>
            <person name="Sheng W."/>
            <person name="Hou X."/>
            <person name="Wei L."/>
        </authorList>
    </citation>
    <scope>NUCLEOTIDE SEQUENCE</scope>
    <source>
        <strain evidence="2">K16</strain>
        <tissue evidence="2">Leaf</tissue>
    </source>
</reference>
<proteinExistence type="predicted"/>